<dbReference type="PANTHER" id="PTHR47959:SF15">
    <property type="entry name" value="RNA HELICASE"/>
    <property type="match status" value="1"/>
</dbReference>
<evidence type="ECO:0000256" key="7">
    <source>
        <dbReference type="ARBA" id="ARBA00022884"/>
    </source>
</evidence>
<evidence type="ECO:0000256" key="8">
    <source>
        <dbReference type="ARBA" id="ARBA00023242"/>
    </source>
</evidence>
<evidence type="ECO:0000256" key="5">
    <source>
        <dbReference type="ARBA" id="ARBA00022806"/>
    </source>
</evidence>
<dbReference type="GO" id="GO:0005829">
    <property type="term" value="C:cytosol"/>
    <property type="evidence" value="ECO:0007669"/>
    <property type="project" value="TreeGrafter"/>
</dbReference>
<dbReference type="InterPro" id="IPR044764">
    <property type="entry name" value="DDX52/Rok1_DEADc"/>
</dbReference>
<comment type="catalytic activity">
    <reaction evidence="11">
        <text>ATP + H2O = ADP + phosphate + H(+)</text>
        <dbReference type="Rhea" id="RHEA:13065"/>
        <dbReference type="ChEBI" id="CHEBI:15377"/>
        <dbReference type="ChEBI" id="CHEBI:15378"/>
        <dbReference type="ChEBI" id="CHEBI:30616"/>
        <dbReference type="ChEBI" id="CHEBI:43474"/>
        <dbReference type="ChEBI" id="CHEBI:456216"/>
        <dbReference type="EC" id="3.6.4.13"/>
    </reaction>
</comment>
<reference evidence="15" key="1">
    <citation type="submission" date="2020-02" db="EMBL/GenBank/DDBJ databases">
        <title>Relaxed selection underlies rapid genomic changes in the transitions from sociality to social parasitism in ants.</title>
        <authorList>
            <person name="Bi X."/>
        </authorList>
    </citation>
    <scope>NUCLEOTIDE SEQUENCE</scope>
    <source>
        <strain evidence="15">BGI-DK2014c</strain>
        <tissue evidence="15">Whole body</tissue>
    </source>
</reference>
<dbReference type="InterPro" id="IPR050079">
    <property type="entry name" value="DEAD_box_RNA_helicase"/>
</dbReference>
<keyword evidence="3 12" id="KW-0547">Nucleotide-binding</keyword>
<dbReference type="GO" id="GO:0030490">
    <property type="term" value="P:maturation of SSU-rRNA"/>
    <property type="evidence" value="ECO:0007669"/>
    <property type="project" value="InterPro"/>
</dbReference>
<evidence type="ECO:0000256" key="6">
    <source>
        <dbReference type="ARBA" id="ARBA00022840"/>
    </source>
</evidence>
<feature type="non-terminal residue" evidence="15">
    <location>
        <position position="535"/>
    </location>
</feature>
<evidence type="ECO:0000256" key="11">
    <source>
        <dbReference type="ARBA" id="ARBA00047984"/>
    </source>
</evidence>
<keyword evidence="6 12" id="KW-0067">ATP-binding</keyword>
<dbReference type="GO" id="GO:0003724">
    <property type="term" value="F:RNA helicase activity"/>
    <property type="evidence" value="ECO:0007669"/>
    <property type="project" value="UniProtKB-EC"/>
</dbReference>
<evidence type="ECO:0000313" key="16">
    <source>
        <dbReference type="Proteomes" id="UP000668214"/>
    </source>
</evidence>
<dbReference type="InterPro" id="IPR001650">
    <property type="entry name" value="Helicase_C-like"/>
</dbReference>
<dbReference type="SMART" id="SM00487">
    <property type="entry name" value="DEXDc"/>
    <property type="match status" value="1"/>
</dbReference>
<feature type="domain" description="Helicase ATP-binding" evidence="13">
    <location>
        <begin position="163"/>
        <end position="318"/>
    </location>
</feature>
<comment type="subcellular location">
    <subcellularLocation>
        <location evidence="1">Nucleus</location>
        <location evidence="1">Nucleolus</location>
    </subcellularLocation>
</comment>
<keyword evidence="7" id="KW-0694">RNA-binding</keyword>
<evidence type="ECO:0000256" key="10">
    <source>
        <dbReference type="ARBA" id="ARBA00044533"/>
    </source>
</evidence>
<keyword evidence="5 12" id="KW-0347">Helicase</keyword>
<dbReference type="GO" id="GO:0005524">
    <property type="term" value="F:ATP binding"/>
    <property type="evidence" value="ECO:0007669"/>
    <property type="project" value="UniProtKB-KW"/>
</dbReference>
<dbReference type="GO" id="GO:0005730">
    <property type="term" value="C:nucleolus"/>
    <property type="evidence" value="ECO:0007669"/>
    <property type="project" value="UniProtKB-SubCell"/>
</dbReference>
<evidence type="ECO:0000256" key="12">
    <source>
        <dbReference type="RuleBase" id="RU000492"/>
    </source>
</evidence>
<evidence type="ECO:0000313" key="15">
    <source>
        <dbReference type="EMBL" id="KAG5321025.1"/>
    </source>
</evidence>
<dbReference type="GO" id="GO:0016787">
    <property type="term" value="F:hydrolase activity"/>
    <property type="evidence" value="ECO:0007669"/>
    <property type="project" value="UniProtKB-KW"/>
</dbReference>
<evidence type="ECO:0000256" key="3">
    <source>
        <dbReference type="ARBA" id="ARBA00022741"/>
    </source>
</evidence>
<dbReference type="InterPro" id="IPR000629">
    <property type="entry name" value="RNA-helicase_DEAD-box_CS"/>
</dbReference>
<name>A0A836EUX8_9HYME</name>
<evidence type="ECO:0000256" key="1">
    <source>
        <dbReference type="ARBA" id="ARBA00004604"/>
    </source>
</evidence>
<dbReference type="FunFam" id="3.40.50.300:FF:000759">
    <property type="entry name" value="probable ATP-dependent RNA helicase DDX52"/>
    <property type="match status" value="1"/>
</dbReference>
<protein>
    <recommendedName>
        <fullName evidence="10">Probable ATP-dependent RNA helicase DDX52</fullName>
        <ecNumber evidence="2">3.6.4.13</ecNumber>
    </recommendedName>
</protein>
<keyword evidence="16" id="KW-1185">Reference proteome</keyword>
<dbReference type="EC" id="3.6.4.13" evidence="2"/>
<dbReference type="PROSITE" id="PS51194">
    <property type="entry name" value="HELICASE_CTER"/>
    <property type="match status" value="1"/>
</dbReference>
<organism evidence="15 16">
    <name type="scientific">Pseudoatta argentina</name>
    <dbReference type="NCBI Taxonomy" id="621737"/>
    <lineage>
        <taxon>Eukaryota</taxon>
        <taxon>Metazoa</taxon>
        <taxon>Ecdysozoa</taxon>
        <taxon>Arthropoda</taxon>
        <taxon>Hexapoda</taxon>
        <taxon>Insecta</taxon>
        <taxon>Pterygota</taxon>
        <taxon>Neoptera</taxon>
        <taxon>Endopterygota</taxon>
        <taxon>Hymenoptera</taxon>
        <taxon>Apocrita</taxon>
        <taxon>Aculeata</taxon>
        <taxon>Formicoidea</taxon>
        <taxon>Formicidae</taxon>
        <taxon>Myrmicinae</taxon>
        <taxon>Pseudoatta</taxon>
    </lineage>
</organism>
<comment type="similarity">
    <text evidence="9">Belongs to the DEAD box helicase family. DDX52/ROK1 subfamily.</text>
</comment>
<keyword evidence="4 12" id="KW-0378">Hydrolase</keyword>
<dbReference type="EMBL" id="JAANIA010001271">
    <property type="protein sequence ID" value="KAG5321025.1"/>
    <property type="molecule type" value="Genomic_DNA"/>
</dbReference>
<dbReference type="Proteomes" id="UP000668214">
    <property type="component" value="Unassembled WGS sequence"/>
</dbReference>
<evidence type="ECO:0000259" key="14">
    <source>
        <dbReference type="PROSITE" id="PS51194"/>
    </source>
</evidence>
<dbReference type="InterPro" id="IPR014001">
    <property type="entry name" value="Helicase_ATP-bd"/>
</dbReference>
<evidence type="ECO:0000259" key="13">
    <source>
        <dbReference type="PROSITE" id="PS51192"/>
    </source>
</evidence>
<dbReference type="PANTHER" id="PTHR47959">
    <property type="entry name" value="ATP-DEPENDENT RNA HELICASE RHLE-RELATED"/>
    <property type="match status" value="1"/>
</dbReference>
<comment type="caution">
    <text evidence="15">The sequence shown here is derived from an EMBL/GenBank/DDBJ whole genome shotgun (WGS) entry which is preliminary data.</text>
</comment>
<dbReference type="Pfam" id="PF00270">
    <property type="entry name" value="DEAD"/>
    <property type="match status" value="1"/>
</dbReference>
<dbReference type="SMART" id="SM00490">
    <property type="entry name" value="HELICc"/>
    <property type="match status" value="1"/>
</dbReference>
<dbReference type="InterPro" id="IPR027417">
    <property type="entry name" value="P-loop_NTPase"/>
</dbReference>
<evidence type="ECO:0000256" key="4">
    <source>
        <dbReference type="ARBA" id="ARBA00022801"/>
    </source>
</evidence>
<feature type="domain" description="Helicase C-terminal" evidence="14">
    <location>
        <begin position="329"/>
        <end position="490"/>
    </location>
</feature>
<dbReference type="SUPFAM" id="SSF52540">
    <property type="entry name" value="P-loop containing nucleoside triphosphate hydrolases"/>
    <property type="match status" value="1"/>
</dbReference>
<dbReference type="Gene3D" id="3.40.50.300">
    <property type="entry name" value="P-loop containing nucleotide triphosphate hydrolases"/>
    <property type="match status" value="2"/>
</dbReference>
<feature type="non-terminal residue" evidence="15">
    <location>
        <position position="1"/>
    </location>
</feature>
<sequence>MDAHDLFKKLAVGVKFDVKRFRKDAERFQIVKPNKNEVEINNTVEKIKGEVLEPTESKAKRKYENEDVNEITLLNGLCVPKDGSVPVKKRKKIATADKMLKLEQEKINHLRNMNRISVTGSHVPKLILEFNELKTNYQVSENLLNNMKNSGYLYPTPIQMQAIPIMLEDRQILACAPTGSGKTAAFLLPIIHSLREPQKKGFRAVILNPTRELAKQTYRECLKLSDGCDFRIHIISKVNQALTKYGPSSSQKFGDVEWLIVDEADKLFEEGIRGFREQLEEITKSCVSTNLRRSMFSATNTPAVSKWCRRNMKGLITVTVGQRNAAADLVDQKLLFVGSERGKLVEFRNIIQKGISPPVLVFVQSKERAQELFNELIYDGINVDVIHADRTMTQRDNTVRCFREGKIWVLICTELMGRGIDFKGVNLVINYDFPPSAISYIHRIGRTGRAGHKGKAITFFTQQDTVNLRSIAAVLRASGCDVPDYMLAMKKHSKKERRKLERMAPTREKILTVPTYKRHKRKSCVEKKSELEKEM</sequence>
<accession>A0A836EUX8</accession>
<proteinExistence type="inferred from homology"/>
<dbReference type="Pfam" id="PF00271">
    <property type="entry name" value="Helicase_C"/>
    <property type="match status" value="1"/>
</dbReference>
<evidence type="ECO:0000256" key="2">
    <source>
        <dbReference type="ARBA" id="ARBA00012552"/>
    </source>
</evidence>
<dbReference type="CDD" id="cd17957">
    <property type="entry name" value="DEADc_DDX52"/>
    <property type="match status" value="1"/>
</dbReference>
<keyword evidence="8" id="KW-0539">Nucleus</keyword>
<dbReference type="InterPro" id="IPR011545">
    <property type="entry name" value="DEAD/DEAH_box_helicase_dom"/>
</dbReference>
<dbReference type="PROSITE" id="PS51192">
    <property type="entry name" value="HELICASE_ATP_BIND_1"/>
    <property type="match status" value="1"/>
</dbReference>
<dbReference type="PROSITE" id="PS00039">
    <property type="entry name" value="DEAD_ATP_HELICASE"/>
    <property type="match status" value="1"/>
</dbReference>
<gene>
    <name evidence="15" type="primary">Ddx52</name>
    <name evidence="15" type="ORF">G6Z78_0009404</name>
</gene>
<evidence type="ECO:0000256" key="9">
    <source>
        <dbReference type="ARBA" id="ARBA00024355"/>
    </source>
</evidence>
<dbReference type="AlphaFoldDB" id="A0A836EUX8"/>
<dbReference type="GO" id="GO:0003723">
    <property type="term" value="F:RNA binding"/>
    <property type="evidence" value="ECO:0007669"/>
    <property type="project" value="UniProtKB-KW"/>
</dbReference>
<dbReference type="CDD" id="cd18787">
    <property type="entry name" value="SF2_C_DEAD"/>
    <property type="match status" value="1"/>
</dbReference>